<organism evidence="1 2">
    <name type="scientific">Neophaeococcomyces mojaviensis</name>
    <dbReference type="NCBI Taxonomy" id="3383035"/>
    <lineage>
        <taxon>Eukaryota</taxon>
        <taxon>Fungi</taxon>
        <taxon>Dikarya</taxon>
        <taxon>Ascomycota</taxon>
        <taxon>Pezizomycotina</taxon>
        <taxon>Eurotiomycetes</taxon>
        <taxon>Chaetothyriomycetidae</taxon>
        <taxon>Chaetothyriales</taxon>
        <taxon>Chaetothyriales incertae sedis</taxon>
        <taxon>Neophaeococcomyces</taxon>
    </lineage>
</organism>
<dbReference type="EMBL" id="JAPDRQ010000019">
    <property type="protein sequence ID" value="KAJ9661904.1"/>
    <property type="molecule type" value="Genomic_DNA"/>
</dbReference>
<keyword evidence="2" id="KW-1185">Reference proteome</keyword>
<reference evidence="1" key="1">
    <citation type="submission" date="2022-10" db="EMBL/GenBank/DDBJ databases">
        <title>Culturing micro-colonial fungi from biological soil crusts in the Mojave desert and describing Neophaeococcomyces mojavensis, and introducing the new genera and species Taxawa tesnikishii.</title>
        <authorList>
            <person name="Kurbessoian T."/>
            <person name="Stajich J.E."/>
        </authorList>
    </citation>
    <scope>NUCLEOTIDE SEQUENCE</scope>
    <source>
        <strain evidence="1">JES_112</strain>
    </source>
</reference>
<protein>
    <submittedName>
        <fullName evidence="1">Uncharacterized protein</fullName>
    </submittedName>
</protein>
<evidence type="ECO:0000313" key="2">
    <source>
        <dbReference type="Proteomes" id="UP001172386"/>
    </source>
</evidence>
<accession>A0ACC3AGC5</accession>
<comment type="caution">
    <text evidence="1">The sequence shown here is derived from an EMBL/GenBank/DDBJ whole genome shotgun (WGS) entry which is preliminary data.</text>
</comment>
<name>A0ACC3AGC5_9EURO</name>
<dbReference type="Proteomes" id="UP001172386">
    <property type="component" value="Unassembled WGS sequence"/>
</dbReference>
<evidence type="ECO:0000313" key="1">
    <source>
        <dbReference type="EMBL" id="KAJ9661904.1"/>
    </source>
</evidence>
<sequence length="178" mass="19829">MSFFRHFRLRPPTYTNTGSVARDHLASERTFLAWIRTGLGFVALGIAVERFSQLDLEALIDHLLPDHAKSSGQSREDAKRETADRQNHEQMLVGALLGTGGGSIVYGATRYFGTMRMLEKGLFRPSYFGAGVLSTVVSAMAGGAYWGTLRRETKRREAEREAEDAMSGKRLKKARKTD</sequence>
<proteinExistence type="predicted"/>
<gene>
    <name evidence="1" type="ORF">H2198_001656</name>
</gene>